<organism evidence="1 2">
    <name type="scientific">Nostoc commune NIES-4072</name>
    <dbReference type="NCBI Taxonomy" id="2005467"/>
    <lineage>
        <taxon>Bacteria</taxon>
        <taxon>Bacillati</taxon>
        <taxon>Cyanobacteriota</taxon>
        <taxon>Cyanophyceae</taxon>
        <taxon>Nostocales</taxon>
        <taxon>Nostocaceae</taxon>
        <taxon>Nostoc</taxon>
    </lineage>
</organism>
<keyword evidence="2" id="KW-1185">Reference proteome</keyword>
<dbReference type="OrthoDB" id="428065at2"/>
<dbReference type="InterPro" id="IPR054053">
    <property type="entry name" value="DUF6887"/>
</dbReference>
<protein>
    <submittedName>
        <fullName evidence="1">Uncharacterized protein</fullName>
    </submittedName>
</protein>
<reference evidence="1 2" key="1">
    <citation type="submission" date="2017-06" db="EMBL/GenBank/DDBJ databases">
        <title>Genome sequencing of cyanobaciteial culture collection at National Institute for Environmental Studies (NIES).</title>
        <authorList>
            <person name="Hirose Y."/>
            <person name="Shimura Y."/>
            <person name="Fujisawa T."/>
            <person name="Nakamura Y."/>
            <person name="Kawachi M."/>
        </authorList>
    </citation>
    <scope>NUCLEOTIDE SEQUENCE [LARGE SCALE GENOMIC DNA]</scope>
    <source>
        <strain evidence="1 2">NIES-4072</strain>
    </source>
</reference>
<accession>A0A2R5FYS5</accession>
<comment type="caution">
    <text evidence="1">The sequence shown here is derived from an EMBL/GenBank/DDBJ whole genome shotgun (WGS) entry which is preliminary data.</text>
</comment>
<dbReference type="Proteomes" id="UP000245124">
    <property type="component" value="Unassembled WGS sequence"/>
</dbReference>
<evidence type="ECO:0000313" key="1">
    <source>
        <dbReference type="EMBL" id="GBG21393.1"/>
    </source>
</evidence>
<dbReference type="EMBL" id="BDUD01000001">
    <property type="protein sequence ID" value="GBG21393.1"/>
    <property type="molecule type" value="Genomic_DNA"/>
</dbReference>
<proteinExistence type="predicted"/>
<evidence type="ECO:0000313" key="2">
    <source>
        <dbReference type="Proteomes" id="UP000245124"/>
    </source>
</evidence>
<sequence>MTDSNYQAMTDEELRDWVRYHPKDIEAFHILMDRLEQRPKVFCSTDEEIEAELQKRINQTRSQ</sequence>
<dbReference type="RefSeq" id="WP_109011301.1">
    <property type="nucleotide sequence ID" value="NZ_BDUD01000001.1"/>
</dbReference>
<name>A0A2R5FYS5_NOSCO</name>
<dbReference type="AlphaFoldDB" id="A0A2R5FYS5"/>
<dbReference type="Pfam" id="PF21826">
    <property type="entry name" value="DUF6887"/>
    <property type="match status" value="1"/>
</dbReference>
<gene>
    <name evidence="1" type="ORF">NIES4072_50770</name>
</gene>